<dbReference type="Pfam" id="PF08238">
    <property type="entry name" value="Sel1"/>
    <property type="match status" value="4"/>
</dbReference>
<dbReference type="InterPro" id="IPR011990">
    <property type="entry name" value="TPR-like_helical_dom_sf"/>
</dbReference>
<dbReference type="InterPro" id="IPR006597">
    <property type="entry name" value="Sel1-like"/>
</dbReference>
<dbReference type="PANTHER" id="PTHR45011">
    <property type="entry name" value="DAP3-BINDING CELL DEATH ENHANCER 1"/>
    <property type="match status" value="1"/>
</dbReference>
<feature type="non-terminal residue" evidence="1">
    <location>
        <position position="133"/>
    </location>
</feature>
<dbReference type="KEGG" id="aaf:AURANDRAFT_14741"/>
<dbReference type="InterPro" id="IPR052748">
    <property type="entry name" value="ISR_Activator"/>
</dbReference>
<evidence type="ECO:0008006" key="3">
    <source>
        <dbReference type="Google" id="ProtNLM"/>
    </source>
</evidence>
<organism evidence="2">
    <name type="scientific">Aureococcus anophagefferens</name>
    <name type="common">Harmful bloom alga</name>
    <dbReference type="NCBI Taxonomy" id="44056"/>
    <lineage>
        <taxon>Eukaryota</taxon>
        <taxon>Sar</taxon>
        <taxon>Stramenopiles</taxon>
        <taxon>Ochrophyta</taxon>
        <taxon>Pelagophyceae</taxon>
        <taxon>Pelagomonadales</taxon>
        <taxon>Pelagomonadaceae</taxon>
        <taxon>Aureococcus</taxon>
    </lineage>
</organism>
<name>F0Y768_AURAN</name>
<sequence>GVVKSTKKAAKIYKRAVELGDAEAASRLAVLYAAGDGVKLDKNKALQLWRTAADRGYAHAQAKLAEFLEDNGSPHEETFRLLELAAKQRITQAEYNVGERYVTGRGVTQDLEEAKRWFARAAAKGHDKAVSAL</sequence>
<dbReference type="SUPFAM" id="SSF81901">
    <property type="entry name" value="HCP-like"/>
    <property type="match status" value="1"/>
</dbReference>
<dbReference type="OrthoDB" id="2384430at2759"/>
<feature type="non-terminal residue" evidence="1">
    <location>
        <position position="1"/>
    </location>
</feature>
<evidence type="ECO:0000313" key="1">
    <source>
        <dbReference type="EMBL" id="EGB09263.1"/>
    </source>
</evidence>
<reference evidence="1 2" key="1">
    <citation type="journal article" date="2011" name="Proc. Natl. Acad. Sci. U.S.A.">
        <title>Niche of harmful alga Aureococcus anophagefferens revealed through ecogenomics.</title>
        <authorList>
            <person name="Gobler C.J."/>
            <person name="Berry D.L."/>
            <person name="Dyhrman S.T."/>
            <person name="Wilhelm S.W."/>
            <person name="Salamov A."/>
            <person name="Lobanov A.V."/>
            <person name="Zhang Y."/>
            <person name="Collier J.L."/>
            <person name="Wurch L.L."/>
            <person name="Kustka A.B."/>
            <person name="Dill B.D."/>
            <person name="Shah M."/>
            <person name="VerBerkmoes N.C."/>
            <person name="Kuo A."/>
            <person name="Terry A."/>
            <person name="Pangilinan J."/>
            <person name="Lindquist E.A."/>
            <person name="Lucas S."/>
            <person name="Paulsen I.T."/>
            <person name="Hattenrath-Lehmann T.K."/>
            <person name="Talmage S.C."/>
            <person name="Walker E.A."/>
            <person name="Koch F."/>
            <person name="Burson A.M."/>
            <person name="Marcoval M.A."/>
            <person name="Tang Y.Z."/>
            <person name="Lecleir G.R."/>
            <person name="Coyne K.J."/>
            <person name="Berg G.M."/>
            <person name="Bertrand E.M."/>
            <person name="Saito M.A."/>
            <person name="Gladyshev V.N."/>
            <person name="Grigoriev I.V."/>
        </authorList>
    </citation>
    <scope>NUCLEOTIDE SEQUENCE [LARGE SCALE GENOMIC DNA]</scope>
    <source>
        <strain evidence="2">CCMP 1984</strain>
    </source>
</reference>
<evidence type="ECO:0000313" key="2">
    <source>
        <dbReference type="Proteomes" id="UP000002729"/>
    </source>
</evidence>
<gene>
    <name evidence="1" type="ORF">AURANDRAFT_14741</name>
</gene>
<dbReference type="InParanoid" id="F0Y768"/>
<dbReference type="AlphaFoldDB" id="F0Y768"/>
<accession>F0Y768</accession>
<proteinExistence type="predicted"/>
<protein>
    <recommendedName>
        <fullName evidence="3">Sel1 repeat family protein</fullName>
    </recommendedName>
</protein>
<dbReference type="eggNOG" id="KOG1550">
    <property type="taxonomic scope" value="Eukaryota"/>
</dbReference>
<dbReference type="Proteomes" id="UP000002729">
    <property type="component" value="Unassembled WGS sequence"/>
</dbReference>
<dbReference type="GeneID" id="20218426"/>
<dbReference type="EMBL" id="GL833126">
    <property type="protein sequence ID" value="EGB09263.1"/>
    <property type="molecule type" value="Genomic_DNA"/>
</dbReference>
<dbReference type="PANTHER" id="PTHR45011:SF1">
    <property type="entry name" value="DAP3-BINDING CELL DEATH ENHANCER 1"/>
    <property type="match status" value="1"/>
</dbReference>
<dbReference type="SMART" id="SM00671">
    <property type="entry name" value="SEL1"/>
    <property type="match status" value="2"/>
</dbReference>
<keyword evidence="2" id="KW-1185">Reference proteome</keyword>
<dbReference type="RefSeq" id="XP_009036367.1">
    <property type="nucleotide sequence ID" value="XM_009038119.1"/>
</dbReference>
<dbReference type="Gene3D" id="1.25.40.10">
    <property type="entry name" value="Tetratricopeptide repeat domain"/>
    <property type="match status" value="1"/>
</dbReference>